<accession>A0A1I1L6H5</accession>
<dbReference type="EMBL" id="FOLE01000008">
    <property type="protein sequence ID" value="SFC68626.1"/>
    <property type="molecule type" value="Genomic_DNA"/>
</dbReference>
<organism evidence="1 2">
    <name type="scientific">Flexibacter flexilis DSM 6793</name>
    <dbReference type="NCBI Taxonomy" id="927664"/>
    <lineage>
        <taxon>Bacteria</taxon>
        <taxon>Pseudomonadati</taxon>
        <taxon>Bacteroidota</taxon>
        <taxon>Cytophagia</taxon>
        <taxon>Cytophagales</taxon>
        <taxon>Flexibacteraceae</taxon>
        <taxon>Flexibacter</taxon>
    </lineage>
</organism>
<keyword evidence="2" id="KW-1185">Reference proteome</keyword>
<evidence type="ECO:0008006" key="3">
    <source>
        <dbReference type="Google" id="ProtNLM"/>
    </source>
</evidence>
<evidence type="ECO:0000313" key="1">
    <source>
        <dbReference type="EMBL" id="SFC68626.1"/>
    </source>
</evidence>
<dbReference type="RefSeq" id="WP_091513899.1">
    <property type="nucleotide sequence ID" value="NZ_FOLE01000008.1"/>
</dbReference>
<sequence>MKIPNKKLNFAQKFLLKLNRPADYMYYKQMRKFLTSKEFNQKYLSVVSPPKVADTVSFKHSGNVGDIIYALPSIIALSMHKPSHLYLHLNQKGCSKDHPLGGVMLNEKIAEMIKPLLEAQPYINSVGIYDGQQPVTYNLDLFRELPVSSCLGDISRWYFQIFDTNYDLSRAWIQAIPNNNYKDTIVWARSERYQNPHLDFSFLAQYPKIVFVGLDHEYQLAKKQVPNIEHVKVKDFLELAQLIAGAKLFIGNQSFPYALAEAMKVPRILELCYYTPNVVIHGENGYDTYFQANLEKRISALYEK</sequence>
<dbReference type="Gene3D" id="3.40.50.2000">
    <property type="entry name" value="Glycogen Phosphorylase B"/>
    <property type="match status" value="1"/>
</dbReference>
<dbReference type="Proteomes" id="UP000199514">
    <property type="component" value="Unassembled WGS sequence"/>
</dbReference>
<gene>
    <name evidence="1" type="ORF">SAMN05421780_10886</name>
</gene>
<protein>
    <recommendedName>
        <fullName evidence="3">Glycosyltransferase family 9 (Heptosyltransferase)</fullName>
    </recommendedName>
</protein>
<evidence type="ECO:0000313" key="2">
    <source>
        <dbReference type="Proteomes" id="UP000199514"/>
    </source>
</evidence>
<dbReference type="SUPFAM" id="SSF53756">
    <property type="entry name" value="UDP-Glycosyltransferase/glycogen phosphorylase"/>
    <property type="match status" value="1"/>
</dbReference>
<reference evidence="1 2" key="1">
    <citation type="submission" date="2016-10" db="EMBL/GenBank/DDBJ databases">
        <authorList>
            <person name="de Groot N.N."/>
        </authorList>
    </citation>
    <scope>NUCLEOTIDE SEQUENCE [LARGE SCALE GENOMIC DNA]</scope>
    <source>
        <strain evidence="1 2">DSM 6793</strain>
    </source>
</reference>
<dbReference type="AlphaFoldDB" id="A0A1I1L6H5"/>
<name>A0A1I1L6H5_9BACT</name>
<proteinExistence type="predicted"/>
<dbReference type="OrthoDB" id="647686at2"/>